<dbReference type="AlphaFoldDB" id="A0A011UD27"/>
<organism evidence="1 2">
    <name type="scientific">Ruminococcus albus SY3</name>
    <dbReference type="NCBI Taxonomy" id="1341156"/>
    <lineage>
        <taxon>Bacteria</taxon>
        <taxon>Bacillati</taxon>
        <taxon>Bacillota</taxon>
        <taxon>Clostridia</taxon>
        <taxon>Eubacteriales</taxon>
        <taxon>Oscillospiraceae</taxon>
        <taxon>Ruminococcus</taxon>
    </lineage>
</organism>
<comment type="caution">
    <text evidence="1">The sequence shown here is derived from an EMBL/GenBank/DDBJ whole genome shotgun (WGS) entry which is preliminary data.</text>
</comment>
<accession>A0A011UD27</accession>
<reference evidence="1 2" key="1">
    <citation type="submission" date="2013-06" db="EMBL/GenBank/DDBJ databases">
        <title>Rumen cellulosomics: divergent fiber-degrading strategies revealed by comparative genome-wide analysis of six Ruminococcal strains.</title>
        <authorList>
            <person name="Dassa B."/>
            <person name="Borovok I."/>
            <person name="Lamed R."/>
            <person name="Flint H."/>
            <person name="Yeoman C.J."/>
            <person name="White B."/>
            <person name="Bayer E.A."/>
        </authorList>
    </citation>
    <scope>NUCLEOTIDE SEQUENCE [LARGE SCALE GENOMIC DNA]</scope>
    <source>
        <strain evidence="1 2">SY3</strain>
    </source>
</reference>
<dbReference type="RefSeq" id="WP_037289251.1">
    <property type="nucleotide sequence ID" value="NZ_JEOB01000004.1"/>
</dbReference>
<dbReference type="EMBL" id="JEOB01000004">
    <property type="protein sequence ID" value="EXM38489.1"/>
    <property type="molecule type" value="Genomic_DNA"/>
</dbReference>
<evidence type="ECO:0000313" key="2">
    <source>
        <dbReference type="Proteomes" id="UP000021369"/>
    </source>
</evidence>
<proteinExistence type="predicted"/>
<protein>
    <submittedName>
        <fullName evidence="1">Uncharacterized protein</fullName>
    </submittedName>
</protein>
<dbReference type="Proteomes" id="UP000021369">
    <property type="component" value="Unassembled WGS sequence"/>
</dbReference>
<dbReference type="PATRIC" id="fig|1341156.4.peg.2510"/>
<keyword evidence="2" id="KW-1185">Reference proteome</keyword>
<gene>
    <name evidence="1" type="ORF">RASY3_14220</name>
</gene>
<sequence length="322" mass="35978">MDNWEKIIRSCGQTDDKTLKLIDAIVLAVNSHSSLFESATVRLITGQVIEDLINASGNKIFTGQGVKVGYRTTPDAGWIDKVNGEVNPVRITSYDVEETPHYDPDVSPVGTSEELILDVNAKTKLIYGAHTLMSLQGYAIKFNNAPLTVADVDIFGNHLEFDSYWRDTAEDEFIECRHTVDLFISQRNYSSGKVTFYPVVRCTQYNKSTGTLLYSGAFSTWGISDPSDIFIVPTISSISGLPDYDGQSTPYGYVKNNNLFFYVGYIQDSDPNTIKYVEQYISGGYQAHIYLHGSNSYSIIPIDSFDEKCYDFAVAKRAEPRT</sequence>
<evidence type="ECO:0000313" key="1">
    <source>
        <dbReference type="EMBL" id="EXM38489.1"/>
    </source>
</evidence>
<name>A0A011UD27_RUMAL</name>